<dbReference type="SMART" id="SM00968">
    <property type="entry name" value="SMC_hinge"/>
    <property type="match status" value="1"/>
</dbReference>
<reference evidence="4" key="2">
    <citation type="submission" date="2025-08" db="UniProtKB">
        <authorList>
            <consortium name="Ensembl"/>
        </authorList>
    </citation>
    <scope>IDENTIFICATION</scope>
</reference>
<dbReference type="Pfam" id="PF26196">
    <property type="entry name" value="Ig_SMCHD1_4th"/>
    <property type="match status" value="1"/>
</dbReference>
<dbReference type="InterPro" id="IPR058614">
    <property type="entry name" value="Ig_SMCHD1_5th"/>
</dbReference>
<dbReference type="InterPro" id="IPR036277">
    <property type="entry name" value="SMC_hinge_sf"/>
</dbReference>
<protein>
    <submittedName>
        <fullName evidence="4">Structural maintenance of chromosomes flexible hinge domain containing 1</fullName>
    </submittedName>
</protein>
<evidence type="ECO:0000313" key="5">
    <source>
        <dbReference type="Proteomes" id="UP000265120"/>
    </source>
</evidence>
<reference evidence="4 5" key="1">
    <citation type="journal article" date="2014" name="Nat. Genet.">
        <title>Whole-genome sequence of a flatfish provides insights into ZW sex chromosome evolution and adaptation to a benthic lifestyle.</title>
        <authorList>
            <person name="Chen S."/>
            <person name="Zhang G."/>
            <person name="Shao C."/>
            <person name="Huang Q."/>
            <person name="Liu G."/>
            <person name="Zhang P."/>
            <person name="Song W."/>
            <person name="An N."/>
            <person name="Chalopin D."/>
            <person name="Volff J.N."/>
            <person name="Hong Y."/>
            <person name="Li Q."/>
            <person name="Sha Z."/>
            <person name="Zhou H."/>
            <person name="Xie M."/>
            <person name="Yu Q."/>
            <person name="Liu Y."/>
            <person name="Xiang H."/>
            <person name="Wang N."/>
            <person name="Wu K."/>
            <person name="Yang C."/>
            <person name="Zhou Q."/>
            <person name="Liao X."/>
            <person name="Yang L."/>
            <person name="Hu Q."/>
            <person name="Zhang J."/>
            <person name="Meng L."/>
            <person name="Jin L."/>
            <person name="Tian Y."/>
            <person name="Lian J."/>
            <person name="Yang J."/>
            <person name="Miao G."/>
            <person name="Liu S."/>
            <person name="Liang Z."/>
            <person name="Yan F."/>
            <person name="Li Y."/>
            <person name="Sun B."/>
            <person name="Zhang H."/>
            <person name="Zhang J."/>
            <person name="Zhu Y."/>
            <person name="Du M."/>
            <person name="Zhao Y."/>
            <person name="Schartl M."/>
            <person name="Tang Q."/>
            <person name="Wang J."/>
        </authorList>
    </citation>
    <scope>NUCLEOTIDE SEQUENCE</scope>
</reference>
<dbReference type="GO" id="GO:0005694">
    <property type="term" value="C:chromosome"/>
    <property type="evidence" value="ECO:0007669"/>
    <property type="project" value="UniProtKB-SubCell"/>
</dbReference>
<dbReference type="InterPro" id="IPR036890">
    <property type="entry name" value="HATPase_C_sf"/>
</dbReference>
<dbReference type="GeneTree" id="ENSGT00390000006950"/>
<dbReference type="OMA" id="GANEYFI"/>
<dbReference type="InParanoid" id="A0A3P8UIT9"/>
<evidence type="ECO:0000256" key="1">
    <source>
        <dbReference type="ARBA" id="ARBA00004286"/>
    </source>
</evidence>
<name>A0A3P8UIT9_CYNSE</name>
<dbReference type="GO" id="GO:0005524">
    <property type="term" value="F:ATP binding"/>
    <property type="evidence" value="ECO:0007669"/>
    <property type="project" value="InterPro"/>
</dbReference>
<dbReference type="SUPFAM" id="SSF55874">
    <property type="entry name" value="ATPase domain of HSP90 chaperone/DNA topoisomerase II/histidine kinase"/>
    <property type="match status" value="1"/>
</dbReference>
<dbReference type="InterPro" id="IPR058615">
    <property type="entry name" value="Ig_SMCHD1_6th"/>
</dbReference>
<proteinExistence type="predicted"/>
<dbReference type="Pfam" id="PF26194">
    <property type="entry name" value="Ig_SMCHD1_1st"/>
    <property type="match status" value="1"/>
</dbReference>
<dbReference type="Ensembl" id="ENSCSET00000000562.1">
    <property type="protein sequence ID" value="ENSCSEP00000000536.1"/>
    <property type="gene ID" value="ENSCSEG00000000365.1"/>
</dbReference>
<dbReference type="Gene3D" id="3.30.565.10">
    <property type="entry name" value="Histidine kinase-like ATPase, C-terminal domain"/>
    <property type="match status" value="1"/>
</dbReference>
<accession>A0A3P8UIT9</accession>
<dbReference type="InterPro" id="IPR010935">
    <property type="entry name" value="SMC_hinge"/>
</dbReference>
<comment type="subcellular location">
    <subcellularLocation>
        <location evidence="1">Chromosome</location>
    </subcellularLocation>
</comment>
<dbReference type="SUPFAM" id="SSF75553">
    <property type="entry name" value="Smc hinge domain"/>
    <property type="match status" value="1"/>
</dbReference>
<dbReference type="InterPro" id="IPR058613">
    <property type="entry name" value="Ig_SMCHD1_4th"/>
</dbReference>
<dbReference type="Pfam" id="PF13589">
    <property type="entry name" value="HATPase_c_3"/>
    <property type="match status" value="1"/>
</dbReference>
<keyword evidence="2" id="KW-0158">Chromosome</keyword>
<dbReference type="InterPro" id="IPR058611">
    <property type="entry name" value="Ig_SMCHD1_1st"/>
</dbReference>
<dbReference type="Pfam" id="PF26199">
    <property type="entry name" value="Ig_SMCHD1_8th"/>
    <property type="match status" value="1"/>
</dbReference>
<evidence type="ECO:0000256" key="2">
    <source>
        <dbReference type="ARBA" id="ARBA00022454"/>
    </source>
</evidence>
<keyword evidence="5" id="KW-1185">Reference proteome</keyword>
<reference evidence="4" key="3">
    <citation type="submission" date="2025-09" db="UniProtKB">
        <authorList>
            <consortium name="Ensembl"/>
        </authorList>
    </citation>
    <scope>IDENTIFICATION</scope>
</reference>
<feature type="domain" description="SMC hinge" evidence="3">
    <location>
        <begin position="1511"/>
        <end position="1634"/>
    </location>
</feature>
<evidence type="ECO:0000313" key="4">
    <source>
        <dbReference type="Ensembl" id="ENSCSEP00000000536.1"/>
    </source>
</evidence>
<dbReference type="GO" id="GO:0051276">
    <property type="term" value="P:chromosome organization"/>
    <property type="evidence" value="ECO:0007669"/>
    <property type="project" value="InterPro"/>
</dbReference>
<dbReference type="STRING" id="244447.ENSCSEP00000000536"/>
<dbReference type="Pfam" id="PF26201">
    <property type="entry name" value="Ig_SMCHD1_7th"/>
    <property type="match status" value="1"/>
</dbReference>
<dbReference type="Pfam" id="PF26197">
    <property type="entry name" value="Ig_SMCHD1_5th"/>
    <property type="match status" value="1"/>
</dbReference>
<sequence>HFFSPATQKFSINSGQTFVLTTTDRTVLDFDTFAELQDGCTLYLLLEVNQVLPTAMEEQITFTPHYNTIIKCGIDEYYTTKGREALPYALAELIDNALSATVNNKDRRTVELRMLFDNTRGIPTIVVLDNGHGMNSKGLNNWAVYRLSKFNRKNNQLESQCQGYEPPTPTRRSLNSDISFFGVGGKQAVFFFGDSVRMISKSVTSPDVHELIVSAKEFERRERNQEDVYKGTIKNRKPGDSSHVSHNEAFLHEIIAEEVGKESFTAVVITGLKAERISYLTEEYPKWTTHLAHVYHYYIHGENGNNLSLPNSDHSNIDIQVKLKKSSRPPCVLNLREVDTDMQTLYINTAADTFEFSISTGLDGGRVEGIIRYHPFLYDRETYPEDTFTAQGVQTFKFDFDVFQNTTGKNRDIFECFWNGRLIPYTKISDFSWCTWSAKECCGPEECYRRISGVLFTNDKFRVTNNKLTFVDLEQRIKNKNAIFTRVVNKQEQRANIQKDFKLWLEKCHMEFDKQVKFMGVKEIITRTDVKTKIKQHPWTSFGAIEWDGKTYKKDQLVKSKKTKPFYYGKVVRFLLFGEYKKDLFATGGAVEICLFIKQRNSWSNLLPSMQKDGNIGSRKSVRFSLSLCNFPDIIGSRLIFFFFFCALLLTEGLTKPGKYTLYLNTIIKDTRDISYGEEKLPSYSLKFTITVKLHLSNLIYLSSLEGSAKTFVMDTINTFQQVGVPFNISLKLKDAFGNPGKCPDLVPELKCRWGTNIKLVLTTRRSSFSFLSSGPPHSLHVKTEGDHAVVENGNAATFDVEVLDQAGNITTDSKLFVCCTVEGLPLAQCDCSCTGAGQIRTKVVEKTLNVIYFSSSSFFVLKMLKVVPSKRVSLIKLFSQNDTNLEIKNEDRVEWPAGSSLEKLVYSLFDESGLPVPLTDKVTSEIKVNWTTHLNVEDLAQGRLPVIQVPTKVSNDFFCHVSCRTVGISFVVVPRPDEPANIRATISQKEVKLGETLSGTLTLELVDQYENPTKTLSPSCVTHMTVEAEGLDSSAVSFTWLDSKSVQVTGLCLQAGTPGIRDIRFSYLKHETSVTIKVTAGEPAQLKLVSGPEEPLDVVNDSGISTPFLLQLYDKWDNVSTDKRVTVELKTSSPALKVKTAAISKPVNSEGRASFTNLSLPCCSTRGPYRLLFRGLFNNKPITGPSVYLTILPNANKAVKLTVKYDTTAKLPAGGIFPVFTVTVVSDEGRPLMPSAALLSMWLWKAQSSETKPSNATELKCSKPLDDERKDCFYFRNKYIPKSAETYSIQFSVLTDTKNAISVFQITADVVANQPVRLGPSVPPPVPVISCCTDIASRTLVNDLTLRIVDAHNNPAGRELSGGVTVSITSSQPNRSVPLFEGTKKRLLLKLEDGERLAVVENSPGEDGSAYTLVFTPVVDSIPSLQSFELAFHFFNDKIHQQKTSGMLRKRDELQTAVDKLKEYIDNSDQLLQLFNDIDQLLSRIRVEAETMQSSSRRLCNIRDNFKGQQDVVGVVGHLGYVQDDDAARAISWQMKSFMDCVVTRTTESAKRIFDSTDGRQQVLPLDSIFSSPSRSLPHIRNDRMLFNPTGNPVFARDLLIYPPDNNRSELVFTNFLKDTLLIDDLQSGTSYRREISCPTILTRDGVRVSSMGTFGGTQNRAPPMSQMSVFGAPLPPQYYALQQAVAKKVENQRRKVSSLDMNKKKQDLTEKTKQLEEIKALLGLCFSTLMFGLKVMNEFFSLHDSSFASVDYNELLIVQMFWLTFSYFKAKL</sequence>
<dbReference type="PANTHER" id="PTHR22640">
    <property type="entry name" value="STRUCTURAL MAINTENANCE OF CHROMOSOMES FLEXIBLE HINGE DOMAIN-CONTAINING PROTEIN 1"/>
    <property type="match status" value="1"/>
</dbReference>
<dbReference type="InterPro" id="IPR058616">
    <property type="entry name" value="Ig_SMCHD1_8th"/>
</dbReference>
<dbReference type="Gene3D" id="1.20.1060.20">
    <property type="match status" value="1"/>
</dbReference>
<dbReference type="InterPro" id="IPR055109">
    <property type="entry name" value="SMCHD1_S5"/>
</dbReference>
<dbReference type="InterPro" id="IPR058617">
    <property type="entry name" value="Ig_SMCHD1_7th"/>
</dbReference>
<dbReference type="Pfam" id="PF26198">
    <property type="entry name" value="Ig_SMCHD1_6th"/>
    <property type="match status" value="1"/>
</dbReference>
<organism evidence="4 5">
    <name type="scientific">Cynoglossus semilaevis</name>
    <name type="common">Tongue sole</name>
    <dbReference type="NCBI Taxonomy" id="244447"/>
    <lineage>
        <taxon>Eukaryota</taxon>
        <taxon>Metazoa</taxon>
        <taxon>Chordata</taxon>
        <taxon>Craniata</taxon>
        <taxon>Vertebrata</taxon>
        <taxon>Euteleostomi</taxon>
        <taxon>Actinopterygii</taxon>
        <taxon>Neopterygii</taxon>
        <taxon>Teleostei</taxon>
        <taxon>Neoteleostei</taxon>
        <taxon>Acanthomorphata</taxon>
        <taxon>Carangaria</taxon>
        <taxon>Pleuronectiformes</taxon>
        <taxon>Pleuronectoidei</taxon>
        <taxon>Cynoglossidae</taxon>
        <taxon>Cynoglossinae</taxon>
        <taxon>Cynoglossus</taxon>
    </lineage>
</organism>
<dbReference type="InterPro" id="IPR038892">
    <property type="entry name" value="SMCHD1"/>
</dbReference>
<dbReference type="Pfam" id="PF22899">
    <property type="entry name" value="SMCHD1_S5"/>
    <property type="match status" value="1"/>
</dbReference>
<dbReference type="Proteomes" id="UP000265120">
    <property type="component" value="Chromosome 3"/>
</dbReference>
<dbReference type="PANTHER" id="PTHR22640:SF2">
    <property type="entry name" value="STRUCTURAL MAINTENANCE OF CHROMOSOMES FLEXIBLE HINGE DOMAIN-CONTAINING PROTEIN 1"/>
    <property type="match status" value="1"/>
</dbReference>
<dbReference type="Gene3D" id="3.30.70.1620">
    <property type="match status" value="1"/>
</dbReference>
<dbReference type="GO" id="GO:0006302">
    <property type="term" value="P:double-strand break repair"/>
    <property type="evidence" value="ECO:0007669"/>
    <property type="project" value="InterPro"/>
</dbReference>
<dbReference type="Pfam" id="PF06470">
    <property type="entry name" value="SMC_hinge"/>
    <property type="match status" value="1"/>
</dbReference>
<evidence type="ECO:0000259" key="3">
    <source>
        <dbReference type="SMART" id="SM00968"/>
    </source>
</evidence>